<evidence type="ECO:0000313" key="3">
    <source>
        <dbReference type="EMBL" id="TCD71719.1"/>
    </source>
</evidence>
<evidence type="ECO:0008006" key="5">
    <source>
        <dbReference type="Google" id="ProtNLM"/>
    </source>
</evidence>
<evidence type="ECO:0000313" key="4">
    <source>
        <dbReference type="Proteomes" id="UP000292702"/>
    </source>
</evidence>
<reference evidence="3 4" key="1">
    <citation type="submission" date="2018-11" db="EMBL/GenBank/DDBJ databases">
        <title>Genome assembly of Steccherinum ochraceum LE-BIN_3174, the white-rot fungus of the Steccherinaceae family (The Residual Polyporoid clade, Polyporales, Basidiomycota).</title>
        <authorList>
            <person name="Fedorova T.V."/>
            <person name="Glazunova O.A."/>
            <person name="Landesman E.O."/>
            <person name="Moiseenko K.V."/>
            <person name="Psurtseva N.V."/>
            <person name="Savinova O.S."/>
            <person name="Shakhova N.V."/>
            <person name="Tyazhelova T.V."/>
            <person name="Vasina D.V."/>
        </authorList>
    </citation>
    <scope>NUCLEOTIDE SEQUENCE [LARGE SCALE GENOMIC DNA]</scope>
    <source>
        <strain evidence="3 4">LE-BIN_3174</strain>
    </source>
</reference>
<proteinExistence type="predicted"/>
<organism evidence="3 4">
    <name type="scientific">Steccherinum ochraceum</name>
    <dbReference type="NCBI Taxonomy" id="92696"/>
    <lineage>
        <taxon>Eukaryota</taxon>
        <taxon>Fungi</taxon>
        <taxon>Dikarya</taxon>
        <taxon>Basidiomycota</taxon>
        <taxon>Agaricomycotina</taxon>
        <taxon>Agaricomycetes</taxon>
        <taxon>Polyporales</taxon>
        <taxon>Steccherinaceae</taxon>
        <taxon>Steccherinum</taxon>
    </lineage>
</organism>
<dbReference type="SUPFAM" id="SSF52058">
    <property type="entry name" value="L domain-like"/>
    <property type="match status" value="1"/>
</dbReference>
<comment type="caution">
    <text evidence="3">The sequence shown here is derived from an EMBL/GenBank/DDBJ whole genome shotgun (WGS) entry which is preliminary data.</text>
</comment>
<dbReference type="Gene3D" id="3.30.9.10">
    <property type="entry name" value="D-Amino Acid Oxidase, subunit A, domain 2"/>
    <property type="match status" value="1"/>
</dbReference>
<dbReference type="Pfam" id="PF01266">
    <property type="entry name" value="DAO"/>
    <property type="match status" value="1"/>
</dbReference>
<evidence type="ECO:0000259" key="2">
    <source>
        <dbReference type="Pfam" id="PF12937"/>
    </source>
</evidence>
<dbReference type="OrthoDB" id="3181669at2759"/>
<sequence length="1042" mass="116049">MAAAQDNSASYHASLPVPNPTRSFWATSQTPQVDPAEGSTGPIAEDADICIIGSGITGISAAYHLARALQGKKVKEGVVKVVILEARDFCSGATGRNGGHLTETRQFFHEFSRMAQQQGTDEAVRAKALEHYNVQGIVSFIREEHLEDHVDLVSGGLLQLFTNDEEYRITLAQYDAAKAAGVNVEDIQWLTAEETKLKYGAFYPAMVSPGNNLWPLKLVGALFRRAETIGHSDRSITKLDLVLHTHTPVTAIDHISEAGSTHRFALATPRGSVKCSYILHATNAYVSHLLPHMAGPDGVIPTRGQVVATRASVTSDVLTTIAGAANDDFEYWFPRPVREDPEGKPLIILGGGREVTLPQGESYVTDDSVLNPNVSKFLREFLPKTFPGRFEVDKEPDMEWSGIMGFTKSTDPFVGPVVDRSKPQDNRSFEGQYVAAGYSGHGMPRAFACAEAVAQMIIADMEGKEWEVPDWFPRSYLIRPDDPAVSSMLEQRKHIRGQIREHADVIRTLKWKLNTLTYIAYLPAEMLAAIFQWYIVAMKLNRGLKVPSLGHYDWVRITHVCHDWREVAMTTPSLWTEILLRDPGSTDRVQQFLERSKQIPLRLQVLRVTDRWTSTLKILATQMDRVEDLAFVASLEQAKRFVDELPPDAPLLRSLHAFDRTSDETPRATVRNYPLLPFSFSKWNTPALRNLQITNYRIVWTRGAFPSSLTRLSVIGAETVGYSDVVDALQGLQSLVHLHLTNVFPSGLPHQSRQQKLLSLPNLDGIELSGAILPTIYFIDHCRFPPETHISYTFDTRWNEDLLRVAHSAFPLAAKLNAARIGSEPAVKAVAIDSHGLRLFRYISEGPTSAPENRYINRAHVYLHSLCSIVTAKKFIVDVCPQLPLEGALELTLYSVPCPAGSLSPWKAMMAGMGSLERLRIIRRPYPNPKDILAILSLTISGAPAGNQTISEQYAMPKLKELYLSEIRFRSPAIPGDTSFVDGLCEILKLRESAGFKIQLLVLTRCLNMNREDVSVLHAFVPKILWDNKVHYESDDSDINVA</sequence>
<feature type="domain" description="F-box" evidence="2">
    <location>
        <begin position="519"/>
        <end position="580"/>
    </location>
</feature>
<dbReference type="InterPro" id="IPR036188">
    <property type="entry name" value="FAD/NAD-bd_sf"/>
</dbReference>
<dbReference type="Gene3D" id="3.80.10.10">
    <property type="entry name" value="Ribonuclease Inhibitor"/>
    <property type="match status" value="1"/>
</dbReference>
<dbReference type="Proteomes" id="UP000292702">
    <property type="component" value="Unassembled WGS sequence"/>
</dbReference>
<feature type="domain" description="FAD dependent oxidoreductase" evidence="1">
    <location>
        <begin position="48"/>
        <end position="456"/>
    </location>
</feature>
<protein>
    <recommendedName>
        <fullName evidence="5">FAD dependent oxidoreductase domain-containing protein</fullName>
    </recommendedName>
</protein>
<dbReference type="InterPro" id="IPR036047">
    <property type="entry name" value="F-box-like_dom_sf"/>
</dbReference>
<dbReference type="SUPFAM" id="SSF51971">
    <property type="entry name" value="Nucleotide-binding domain"/>
    <property type="match status" value="1"/>
</dbReference>
<dbReference type="InterPro" id="IPR006076">
    <property type="entry name" value="FAD-dep_OxRdtase"/>
</dbReference>
<dbReference type="Gene3D" id="3.50.50.60">
    <property type="entry name" value="FAD/NAD(P)-binding domain"/>
    <property type="match status" value="1"/>
</dbReference>
<accession>A0A4R0RZ66</accession>
<name>A0A4R0RZ66_9APHY</name>
<dbReference type="Pfam" id="PF12937">
    <property type="entry name" value="F-box-like"/>
    <property type="match status" value="1"/>
</dbReference>
<dbReference type="EMBL" id="RWJN01000003">
    <property type="protein sequence ID" value="TCD71719.1"/>
    <property type="molecule type" value="Genomic_DNA"/>
</dbReference>
<dbReference type="STRING" id="92696.A0A4R0RZ66"/>
<dbReference type="InterPro" id="IPR001810">
    <property type="entry name" value="F-box_dom"/>
</dbReference>
<dbReference type="SUPFAM" id="SSF81383">
    <property type="entry name" value="F-box domain"/>
    <property type="match status" value="1"/>
</dbReference>
<keyword evidence="4" id="KW-1185">Reference proteome</keyword>
<gene>
    <name evidence="3" type="ORF">EIP91_005485</name>
</gene>
<dbReference type="PANTHER" id="PTHR13847">
    <property type="entry name" value="SARCOSINE DEHYDROGENASE-RELATED"/>
    <property type="match status" value="1"/>
</dbReference>
<dbReference type="AlphaFoldDB" id="A0A4R0RZ66"/>
<dbReference type="GO" id="GO:0005737">
    <property type="term" value="C:cytoplasm"/>
    <property type="evidence" value="ECO:0007669"/>
    <property type="project" value="TreeGrafter"/>
</dbReference>
<dbReference type="InterPro" id="IPR032675">
    <property type="entry name" value="LRR_dom_sf"/>
</dbReference>
<dbReference type="PANTHER" id="PTHR13847:SF260">
    <property type="entry name" value="FAD DEPENDENT OXIDOREDUCTASE DOMAIN-CONTAINING PROTEIN"/>
    <property type="match status" value="1"/>
</dbReference>
<evidence type="ECO:0000259" key="1">
    <source>
        <dbReference type="Pfam" id="PF01266"/>
    </source>
</evidence>